<dbReference type="InterPro" id="IPR016576">
    <property type="entry name" value="Ribosomal_mL63"/>
</dbReference>
<dbReference type="GO" id="GO:0003735">
    <property type="term" value="F:structural constituent of ribosome"/>
    <property type="evidence" value="ECO:0007669"/>
    <property type="project" value="TreeGrafter"/>
</dbReference>
<protein>
    <submittedName>
        <fullName evidence="1">Putative ribosomal protein 63 mitochondrial</fullName>
    </submittedName>
</protein>
<keyword evidence="1" id="KW-0689">Ribosomal protein</keyword>
<dbReference type="PANTHER" id="PTHR14520:SF4">
    <property type="entry name" value="LARGE RIBOSOMAL SUBUNIT PROTEIN ML63"/>
    <property type="match status" value="1"/>
</dbReference>
<dbReference type="Pfam" id="PF14978">
    <property type="entry name" value="MRP-63"/>
    <property type="match status" value="1"/>
</dbReference>
<dbReference type="PIRSF" id="PIRSF011124">
    <property type="entry name" value="MRP63"/>
    <property type="match status" value="1"/>
</dbReference>
<dbReference type="GO" id="GO:0005761">
    <property type="term" value="C:mitochondrial ribosome"/>
    <property type="evidence" value="ECO:0007669"/>
    <property type="project" value="InterPro"/>
</dbReference>
<dbReference type="GO" id="GO:0032543">
    <property type="term" value="P:mitochondrial translation"/>
    <property type="evidence" value="ECO:0007669"/>
    <property type="project" value="TreeGrafter"/>
</dbReference>
<dbReference type="EMBL" id="GFDL01010855">
    <property type="protein sequence ID" value="JAV24190.1"/>
    <property type="molecule type" value="Transcribed_RNA"/>
</dbReference>
<name>A0A1Q3F9F2_CULTA</name>
<evidence type="ECO:0000313" key="1">
    <source>
        <dbReference type="EMBL" id="JAV24190.1"/>
    </source>
</evidence>
<dbReference type="AlphaFoldDB" id="A0A1Q3F9F2"/>
<dbReference type="PANTHER" id="PTHR14520">
    <property type="entry name" value="MITOCHONDRIAL RIBOSOMAL PROTEIN 63"/>
    <property type="match status" value="1"/>
</dbReference>
<reference evidence="1" key="1">
    <citation type="submission" date="2017-01" db="EMBL/GenBank/DDBJ databases">
        <title>A deep insight into the sialotranscriptome of adult male and female Cluex tarsalis mosquitoes.</title>
        <authorList>
            <person name="Ribeiro J.M."/>
            <person name="Moreira F."/>
            <person name="Bernard K.A."/>
            <person name="Calvo E."/>
        </authorList>
    </citation>
    <scope>NUCLEOTIDE SEQUENCE</scope>
    <source>
        <strain evidence="1">Kern County</strain>
        <tissue evidence="1">Salivary glands</tissue>
    </source>
</reference>
<keyword evidence="1" id="KW-0687">Ribonucleoprotein</keyword>
<sequence>MRLSLVNFFKKSVNGHIFRGKYRLVKRVTPRSVESLRRDYEQTERNMSLLLKPYLTPEQSSGHAKELGKKLQTLNKWRENQHKMKPHVTITDRLGHLNIRNTWD</sequence>
<proteinExistence type="predicted"/>
<organism evidence="1">
    <name type="scientific">Culex tarsalis</name>
    <name type="common">Encephalitis mosquito</name>
    <dbReference type="NCBI Taxonomy" id="7177"/>
    <lineage>
        <taxon>Eukaryota</taxon>
        <taxon>Metazoa</taxon>
        <taxon>Ecdysozoa</taxon>
        <taxon>Arthropoda</taxon>
        <taxon>Hexapoda</taxon>
        <taxon>Insecta</taxon>
        <taxon>Pterygota</taxon>
        <taxon>Neoptera</taxon>
        <taxon>Endopterygota</taxon>
        <taxon>Diptera</taxon>
        <taxon>Nematocera</taxon>
        <taxon>Culicoidea</taxon>
        <taxon>Culicidae</taxon>
        <taxon>Culicinae</taxon>
        <taxon>Culicini</taxon>
        <taxon>Culex</taxon>
        <taxon>Culex</taxon>
    </lineage>
</organism>
<accession>A0A1Q3F9F2</accession>